<evidence type="ECO:0000259" key="1">
    <source>
        <dbReference type="Pfam" id="PF03159"/>
    </source>
</evidence>
<feature type="domain" description="Xrn1 N-terminal" evidence="1">
    <location>
        <begin position="97"/>
        <end position="301"/>
    </location>
</feature>
<reference evidence="2 3" key="1">
    <citation type="journal article" date="2010" name="Cell">
        <title>The genome of Naegleria gruberi illuminates early eukaryotic versatility.</title>
        <authorList>
            <person name="Fritz-Laylin L.K."/>
            <person name="Prochnik S.E."/>
            <person name="Ginger M.L."/>
            <person name="Dacks J.B."/>
            <person name="Carpenter M.L."/>
            <person name="Field M.C."/>
            <person name="Kuo A."/>
            <person name="Paredez A."/>
            <person name="Chapman J."/>
            <person name="Pham J."/>
            <person name="Shu S."/>
            <person name="Neupane R."/>
            <person name="Cipriano M."/>
            <person name="Mancuso J."/>
            <person name="Tu H."/>
            <person name="Salamov A."/>
            <person name="Lindquist E."/>
            <person name="Shapiro H."/>
            <person name="Lucas S."/>
            <person name="Grigoriev I.V."/>
            <person name="Cande W.Z."/>
            <person name="Fulton C."/>
            <person name="Rokhsar D.S."/>
            <person name="Dawson S.C."/>
        </authorList>
    </citation>
    <scope>NUCLEOTIDE SEQUENCE [LARGE SCALE GENOMIC DNA]</scope>
    <source>
        <strain evidence="2 3">NEG-M</strain>
    </source>
</reference>
<name>D2W0C3_NAEGR</name>
<dbReference type="EMBL" id="GG738918">
    <property type="protein sequence ID" value="EFC37448.1"/>
    <property type="molecule type" value="Genomic_DNA"/>
</dbReference>
<dbReference type="VEuPathDB" id="AmoebaDB:NAEGRDRAFT_53690"/>
<dbReference type="GO" id="GO:0000956">
    <property type="term" value="P:nuclear-transcribed mRNA catabolic process"/>
    <property type="evidence" value="ECO:0007669"/>
    <property type="project" value="TreeGrafter"/>
</dbReference>
<dbReference type="KEGG" id="ngr:NAEGRDRAFT_53690"/>
<dbReference type="GO" id="GO:0004534">
    <property type="term" value="F:5'-3' RNA exonuclease activity"/>
    <property type="evidence" value="ECO:0007669"/>
    <property type="project" value="TreeGrafter"/>
</dbReference>
<dbReference type="SUPFAM" id="SSF54768">
    <property type="entry name" value="dsRNA-binding domain-like"/>
    <property type="match status" value="1"/>
</dbReference>
<proteinExistence type="predicted"/>
<dbReference type="Pfam" id="PF03159">
    <property type="entry name" value="XRN_N"/>
    <property type="match status" value="1"/>
</dbReference>
<sequence length="643" mass="75011">MGINSFYKTLSILFGESFIITKDELNNTRRNNSIKPEDVYDNIYFDFNTLLYKSTHGSRKIMNRMKYHQNVMNQGKESILEQDSTTEKDNGTKIEGEDEEIPQDTRMVFHSVVLEGVMRYLNHFDARESLFFSVDGPAPRSKLITQKVRRYLNSAMTNTGNTFVSFINLSDMDEEIVLTEVQKIYLKLIQKNVINERNEKKAISSVWFVPGTNLMQEVSLVIWQLGALVLTNPTFNNNLAFYHSPAGREGEGEFKILEHIYSSEKNNHKKEEKRDLIVSGDSDFVLYALNLPRNRHITLVKDMPGFYQLYDVTKLKEQIARRCRTKSDEDLSRIITDMTFLFILCGNDYISKPRRFDIKLFMDRYIAHQKYSENREYLIHYDLKQPSEMKINVKFLSSLYSDYIKDFKQGENEDTETSNSKKKAEMENGFPKINIDNIPTKEAMVFLITLLNLGKREFLCEEYEIIDAEPKPHFQVVVKIGESYITTARGKSKKDAFNNAFKNIFLNFDYGELHREAKVKTGLFETREQFNEFLSFFYQEQIEKYANSIRKLQQKIAEVSYQPIVKDYLVMCAWFMSYIQGKNLGYSQYYKPKSIPSIDELVLYCEKEVEGKPDSFLTINVPASDNFILNPLEFCVSSCVSAK</sequence>
<protein>
    <submittedName>
        <fullName evidence="2">Predicted protein</fullName>
    </submittedName>
</protein>
<dbReference type="GO" id="GO:0005634">
    <property type="term" value="C:nucleus"/>
    <property type="evidence" value="ECO:0007669"/>
    <property type="project" value="TreeGrafter"/>
</dbReference>
<dbReference type="STRING" id="5762.D2W0C3"/>
<dbReference type="PANTHER" id="PTHR12341:SF70">
    <property type="entry name" value="XRN1 N-TERMINAL DOMAIN-CONTAINING PROTEIN"/>
    <property type="match status" value="1"/>
</dbReference>
<dbReference type="OrthoDB" id="372487at2759"/>
<keyword evidence="3" id="KW-1185">Reference proteome</keyword>
<dbReference type="GO" id="GO:0003723">
    <property type="term" value="F:RNA binding"/>
    <property type="evidence" value="ECO:0007669"/>
    <property type="project" value="TreeGrafter"/>
</dbReference>
<dbReference type="Gene3D" id="3.40.50.12390">
    <property type="match status" value="1"/>
</dbReference>
<organism evidence="3">
    <name type="scientific">Naegleria gruberi</name>
    <name type="common">Amoeba</name>
    <dbReference type="NCBI Taxonomy" id="5762"/>
    <lineage>
        <taxon>Eukaryota</taxon>
        <taxon>Discoba</taxon>
        <taxon>Heterolobosea</taxon>
        <taxon>Tetramitia</taxon>
        <taxon>Eutetramitia</taxon>
        <taxon>Vahlkampfiidae</taxon>
        <taxon>Naegleria</taxon>
    </lineage>
</organism>
<accession>D2W0C3</accession>
<dbReference type="InParanoid" id="D2W0C3"/>
<dbReference type="AlphaFoldDB" id="D2W0C3"/>
<dbReference type="RefSeq" id="XP_002670192.1">
    <property type="nucleotide sequence ID" value="XM_002670146.1"/>
</dbReference>
<evidence type="ECO:0000313" key="2">
    <source>
        <dbReference type="EMBL" id="EFC37448.1"/>
    </source>
</evidence>
<dbReference type="InterPro" id="IPR004859">
    <property type="entry name" value="Xrn1_N"/>
</dbReference>
<dbReference type="Proteomes" id="UP000006671">
    <property type="component" value="Unassembled WGS sequence"/>
</dbReference>
<dbReference type="InterPro" id="IPR027073">
    <property type="entry name" value="5_3_exoribonuclease"/>
</dbReference>
<dbReference type="eggNOG" id="KOG2044">
    <property type="taxonomic scope" value="Eukaryota"/>
</dbReference>
<dbReference type="OMA" id="YSENREY"/>
<dbReference type="PANTHER" id="PTHR12341">
    <property type="entry name" value="5'-&gt;3' EXORIBONUCLEASE"/>
    <property type="match status" value="1"/>
</dbReference>
<gene>
    <name evidence="2" type="ORF">NAEGRDRAFT_53690</name>
</gene>
<evidence type="ECO:0000313" key="3">
    <source>
        <dbReference type="Proteomes" id="UP000006671"/>
    </source>
</evidence>
<dbReference type="GO" id="GO:0016075">
    <property type="term" value="P:rRNA catabolic process"/>
    <property type="evidence" value="ECO:0007669"/>
    <property type="project" value="TreeGrafter"/>
</dbReference>
<dbReference type="GeneID" id="8857316"/>